<sequence>MPKAEKERYLQKFREEWLRDPDLCTWLICKRKPDGAKYAQCKYCNCALAPKYSDLKAHRTSKKHQSATAVLCPTQTQICFEKKTDDNSASAAEGRAALFIAEHCSIVTADHLTEFVRKSFSDSAAGKDYHMKRTKCAAIIKNVLSPHFKEDIKADIGSMDVYTTKVEDYLDPKPYLGYSFEKHVDDMKKTGLAADEEGNLRKRCTKFILVLIEQIRQRLPDNIEILRKVSQLAVEKVLYVLKPSLVPLLEAMGIPSTRIDAIESQWRSITTVAWKDTSTTQKFWCEVYNYRDSYGENPFGELADFAISMLVLPYSNAEVERSFSQMNLLKTKLRNRLSPNTVNAIMVIRAGLKRNKKGCFDYELPEKTIRLIGTRDVYKVGVSKPSSSTGAPHQPEGLLGQVGDSSPDCDDDDLFTL</sequence>
<organism evidence="1 2">
    <name type="scientific">Hyalomma asiaticum</name>
    <name type="common">Tick</name>
    <dbReference type="NCBI Taxonomy" id="266040"/>
    <lineage>
        <taxon>Eukaryota</taxon>
        <taxon>Metazoa</taxon>
        <taxon>Ecdysozoa</taxon>
        <taxon>Arthropoda</taxon>
        <taxon>Chelicerata</taxon>
        <taxon>Arachnida</taxon>
        <taxon>Acari</taxon>
        <taxon>Parasitiformes</taxon>
        <taxon>Ixodida</taxon>
        <taxon>Ixodoidea</taxon>
        <taxon>Ixodidae</taxon>
        <taxon>Hyalomminae</taxon>
        <taxon>Hyalomma</taxon>
    </lineage>
</organism>
<evidence type="ECO:0000313" key="2">
    <source>
        <dbReference type="Proteomes" id="UP000821845"/>
    </source>
</evidence>
<evidence type="ECO:0000313" key="1">
    <source>
        <dbReference type="EMBL" id="KAH6925725.1"/>
    </source>
</evidence>
<accession>A0ACB7RTK2</accession>
<dbReference type="Proteomes" id="UP000821845">
    <property type="component" value="Chromosome 7"/>
</dbReference>
<proteinExistence type="predicted"/>
<name>A0ACB7RTK2_HYAAI</name>
<keyword evidence="2" id="KW-1185">Reference proteome</keyword>
<reference evidence="1" key="1">
    <citation type="submission" date="2020-05" db="EMBL/GenBank/DDBJ databases">
        <title>Large-scale comparative analyses of tick genomes elucidate their genetic diversity and vector capacities.</title>
        <authorList>
            <person name="Jia N."/>
            <person name="Wang J."/>
            <person name="Shi W."/>
            <person name="Du L."/>
            <person name="Sun Y."/>
            <person name="Zhan W."/>
            <person name="Jiang J."/>
            <person name="Wang Q."/>
            <person name="Zhang B."/>
            <person name="Ji P."/>
            <person name="Sakyi L.B."/>
            <person name="Cui X."/>
            <person name="Yuan T."/>
            <person name="Jiang B."/>
            <person name="Yang W."/>
            <person name="Lam T.T.-Y."/>
            <person name="Chang Q."/>
            <person name="Ding S."/>
            <person name="Wang X."/>
            <person name="Zhu J."/>
            <person name="Ruan X."/>
            <person name="Zhao L."/>
            <person name="Wei J."/>
            <person name="Que T."/>
            <person name="Du C."/>
            <person name="Cheng J."/>
            <person name="Dai P."/>
            <person name="Han X."/>
            <person name="Huang E."/>
            <person name="Gao Y."/>
            <person name="Liu J."/>
            <person name="Shao H."/>
            <person name="Ye R."/>
            <person name="Li L."/>
            <person name="Wei W."/>
            <person name="Wang X."/>
            <person name="Wang C."/>
            <person name="Yang T."/>
            <person name="Huo Q."/>
            <person name="Li W."/>
            <person name="Guo W."/>
            <person name="Chen H."/>
            <person name="Zhou L."/>
            <person name="Ni X."/>
            <person name="Tian J."/>
            <person name="Zhou Y."/>
            <person name="Sheng Y."/>
            <person name="Liu T."/>
            <person name="Pan Y."/>
            <person name="Xia L."/>
            <person name="Li J."/>
            <person name="Zhao F."/>
            <person name="Cao W."/>
        </authorList>
    </citation>
    <scope>NUCLEOTIDE SEQUENCE</scope>
    <source>
        <strain evidence="1">Hyas-2018</strain>
    </source>
</reference>
<gene>
    <name evidence="1" type="ORF">HPB50_008978</name>
</gene>
<comment type="caution">
    <text evidence="1">The sequence shown here is derived from an EMBL/GenBank/DDBJ whole genome shotgun (WGS) entry which is preliminary data.</text>
</comment>
<protein>
    <submittedName>
        <fullName evidence="1">Uncharacterized protein</fullName>
    </submittedName>
</protein>
<dbReference type="EMBL" id="CM023487">
    <property type="protein sequence ID" value="KAH6925725.1"/>
    <property type="molecule type" value="Genomic_DNA"/>
</dbReference>